<dbReference type="GeneID" id="121401530"/>
<evidence type="ECO:0000256" key="1">
    <source>
        <dbReference type="ARBA" id="ARBA00023157"/>
    </source>
</evidence>
<proteinExistence type="predicted"/>
<feature type="domain" description="C-type lectin" evidence="2">
    <location>
        <begin position="8"/>
        <end position="73"/>
    </location>
</feature>
<dbReference type="RefSeq" id="XP_041442571.1">
    <property type="nucleotide sequence ID" value="XM_041586637.1"/>
</dbReference>
<evidence type="ECO:0000313" key="3">
    <source>
        <dbReference type="Proteomes" id="UP000186698"/>
    </source>
</evidence>
<keyword evidence="3" id="KW-1185">Reference proteome</keyword>
<dbReference type="InterPro" id="IPR016187">
    <property type="entry name" value="CTDL_fold"/>
</dbReference>
<sequence>MCLLIQPMGMSGYVSEQNLRWKWNYGSMYNYRNWKNGEPNNINNEYCGELAVETKFISWNDAPCCTQNHFMCKFKT</sequence>
<dbReference type="PRINTS" id="PR01504">
    <property type="entry name" value="PNCREATITSAP"/>
</dbReference>
<evidence type="ECO:0000313" key="4">
    <source>
        <dbReference type="RefSeq" id="XP_041442571.1"/>
    </source>
</evidence>
<gene>
    <name evidence="4" type="primary">LOC121401530</name>
</gene>
<dbReference type="Pfam" id="PF00059">
    <property type="entry name" value="Lectin_C"/>
    <property type="match status" value="1"/>
</dbReference>
<evidence type="ECO:0000259" key="2">
    <source>
        <dbReference type="PROSITE" id="PS50041"/>
    </source>
</evidence>
<accession>A0A8J1MMC3</accession>
<dbReference type="InterPro" id="IPR001304">
    <property type="entry name" value="C-type_lectin-like"/>
</dbReference>
<dbReference type="SUPFAM" id="SSF56436">
    <property type="entry name" value="C-type lectin-like"/>
    <property type="match status" value="1"/>
</dbReference>
<keyword evidence="1" id="KW-1015">Disulfide bond</keyword>
<dbReference type="AlphaFoldDB" id="A0A8J1MMC3"/>
<dbReference type="InterPro" id="IPR016186">
    <property type="entry name" value="C-type_lectin-like/link_sf"/>
</dbReference>
<reference evidence="4" key="1">
    <citation type="submission" date="2025-08" db="UniProtKB">
        <authorList>
            <consortium name="RefSeq"/>
        </authorList>
    </citation>
    <scope>IDENTIFICATION</scope>
    <source>
        <strain evidence="4">J_2021</strain>
        <tissue evidence="4">Erythrocytes</tissue>
    </source>
</reference>
<dbReference type="Proteomes" id="UP000186698">
    <property type="component" value="Chromosome 3L"/>
</dbReference>
<organism evidence="3 4">
    <name type="scientific">Xenopus laevis</name>
    <name type="common">African clawed frog</name>
    <dbReference type="NCBI Taxonomy" id="8355"/>
    <lineage>
        <taxon>Eukaryota</taxon>
        <taxon>Metazoa</taxon>
        <taxon>Chordata</taxon>
        <taxon>Craniata</taxon>
        <taxon>Vertebrata</taxon>
        <taxon>Euteleostomi</taxon>
        <taxon>Amphibia</taxon>
        <taxon>Batrachia</taxon>
        <taxon>Anura</taxon>
        <taxon>Pipoidea</taxon>
        <taxon>Pipidae</taxon>
        <taxon>Xenopodinae</taxon>
        <taxon>Xenopus</taxon>
        <taxon>Xenopus</taxon>
    </lineage>
</organism>
<dbReference type="PROSITE" id="PS00615">
    <property type="entry name" value="C_TYPE_LECTIN_1"/>
    <property type="match status" value="1"/>
</dbReference>
<dbReference type="PROSITE" id="PS50041">
    <property type="entry name" value="C_TYPE_LECTIN_2"/>
    <property type="match status" value="1"/>
</dbReference>
<dbReference type="Gene3D" id="3.10.100.10">
    <property type="entry name" value="Mannose-Binding Protein A, subunit A"/>
    <property type="match status" value="1"/>
</dbReference>
<name>A0A8J1MMC3_XENLA</name>
<dbReference type="InterPro" id="IPR018378">
    <property type="entry name" value="C-type_lectin_CS"/>
</dbReference>
<dbReference type="OrthoDB" id="441660at2759"/>
<protein>
    <submittedName>
        <fullName evidence="4">C-type lectin 1-like</fullName>
    </submittedName>
</protein>
<dbReference type="KEGG" id="xla:121401530"/>